<evidence type="ECO:0000256" key="7">
    <source>
        <dbReference type="PROSITE-ProRule" id="PRU01023"/>
    </source>
</evidence>
<evidence type="ECO:0000256" key="1">
    <source>
        <dbReference type="ARBA" id="ARBA00007494"/>
    </source>
</evidence>
<dbReference type="PROSITE" id="PS51686">
    <property type="entry name" value="SAM_MT_RSMB_NOP"/>
    <property type="match status" value="1"/>
</dbReference>
<dbReference type="GO" id="GO:0008173">
    <property type="term" value="F:RNA methyltransferase activity"/>
    <property type="evidence" value="ECO:0007669"/>
    <property type="project" value="InterPro"/>
</dbReference>
<dbReference type="Pfam" id="PF01189">
    <property type="entry name" value="Methyltr_RsmB-F"/>
    <property type="match status" value="1"/>
</dbReference>
<feature type="binding site" evidence="7">
    <location>
        <position position="160"/>
    </location>
    <ligand>
        <name>S-adenosyl-L-methionine</name>
        <dbReference type="ChEBI" id="CHEBI:59789"/>
    </ligand>
</feature>
<sequence length="456" mass="51925">MNLPRAYEQEMKELLGTELEAYKKSFDLPVMQGLRVNTSKITCKEFEAVSPFSMEKIPWIPNGYFIKEEERASRHPFYYAGLYYLQEPSAMTPASRLPVEPGDYVLDLCAAPGGKATELGSRLCRSGMLFANDISSSRAKALLKNLEMAGIPNVYVTSEDPEVLKNNFAGFFDKVLIDAPCSGEGMFHREPGMMEYWKERGPMAYVPIQKKLILQGARMLREGGMLLYSTCTFSKREDEEVIEYLLQEMPDMCLKEILPYEGFTEGVGLKKCVRIFPHRMPGEGHFLALLKKGGDGLNSRRTCLKPGKLQAGKGNPQKMPDCVEEFLSLLSYPIDRKDLKLDRDRLYLLPNGERMPKFRYLRTGLYLGDVKKNRFEPSQALAMALKPEEFISCIRLEPEDVRTVKYLKGETLDVSDLPVREKKGWQLVCVKNYPLGFGKLAGGVLKNKYYAGWRWQ</sequence>
<dbReference type="KEGG" id="bpro:PMF13cell1_04143"/>
<dbReference type="GO" id="GO:0003723">
    <property type="term" value="F:RNA binding"/>
    <property type="evidence" value="ECO:0007669"/>
    <property type="project" value="UniProtKB-UniRule"/>
</dbReference>
<dbReference type="AlphaFoldDB" id="A0A4P6M587"/>
<dbReference type="EMBL" id="CP035945">
    <property type="protein sequence ID" value="QBE98577.1"/>
    <property type="molecule type" value="Genomic_DNA"/>
</dbReference>
<feature type="binding site" evidence="7">
    <location>
        <position position="178"/>
    </location>
    <ligand>
        <name>S-adenosyl-L-methionine</name>
        <dbReference type="ChEBI" id="CHEBI:59789"/>
    </ligand>
</feature>
<dbReference type="CDD" id="cd21147">
    <property type="entry name" value="RsmF_methylt_CTD1"/>
    <property type="match status" value="1"/>
</dbReference>
<evidence type="ECO:0000256" key="5">
    <source>
        <dbReference type="ARBA" id="ARBA00022691"/>
    </source>
</evidence>
<dbReference type="PRINTS" id="PR02008">
    <property type="entry name" value="RCMTFAMILY"/>
</dbReference>
<evidence type="ECO:0000256" key="4">
    <source>
        <dbReference type="ARBA" id="ARBA00022679"/>
    </source>
</evidence>
<dbReference type="Pfam" id="PF13636">
    <property type="entry name" value="Methyltranf_PUA"/>
    <property type="match status" value="1"/>
</dbReference>
<dbReference type="Pfam" id="PF17126">
    <property type="entry name" value="RsmF_methylt_CI"/>
    <property type="match status" value="1"/>
</dbReference>
<keyword evidence="3 7" id="KW-0489">Methyltransferase</keyword>
<comment type="similarity">
    <text evidence="1 7">Belongs to the class I-like SAM-binding methyltransferase superfamily. RsmB/NOP family.</text>
</comment>
<dbReference type="InterPro" id="IPR049560">
    <property type="entry name" value="MeTrfase_RsmB-F_NOP2_cat"/>
</dbReference>
<evidence type="ECO:0000259" key="8">
    <source>
        <dbReference type="PROSITE" id="PS51686"/>
    </source>
</evidence>
<proteinExistence type="inferred from homology"/>
<dbReference type="InterPro" id="IPR001678">
    <property type="entry name" value="MeTrfase_RsmB-F_NOP2_dom"/>
</dbReference>
<dbReference type="InterPro" id="IPR027391">
    <property type="entry name" value="Nol1_Nop2_Fmu_2"/>
</dbReference>
<evidence type="ECO:0000313" key="9">
    <source>
        <dbReference type="EMBL" id="QBE98577.1"/>
    </source>
</evidence>
<dbReference type="InterPro" id="IPR023267">
    <property type="entry name" value="RCMT"/>
</dbReference>
<dbReference type="Gene3D" id="2.30.130.60">
    <property type="match status" value="1"/>
</dbReference>
<gene>
    <name evidence="9" type="primary">rsmF_2</name>
    <name evidence="9" type="ORF">PMF13cell1_04143</name>
</gene>
<name>A0A4P6M587_9FIRM</name>
<keyword evidence="2" id="KW-0963">Cytoplasm</keyword>
<feature type="domain" description="SAM-dependent MTase RsmB/NOP-type" evidence="8">
    <location>
        <begin position="1"/>
        <end position="293"/>
    </location>
</feature>
<feature type="binding site" evidence="7">
    <location>
        <begin position="109"/>
        <end position="115"/>
    </location>
    <ligand>
        <name>S-adenosyl-L-methionine</name>
        <dbReference type="ChEBI" id="CHEBI:59789"/>
    </ligand>
</feature>
<feature type="binding site" evidence="7">
    <location>
        <position position="133"/>
    </location>
    <ligand>
        <name>S-adenosyl-L-methionine</name>
        <dbReference type="ChEBI" id="CHEBI:59789"/>
    </ligand>
</feature>
<dbReference type="PANTHER" id="PTHR22807">
    <property type="entry name" value="NOP2 YEAST -RELATED NOL1/NOP2/FMU SUN DOMAIN-CONTAINING"/>
    <property type="match status" value="1"/>
</dbReference>
<dbReference type="Proteomes" id="UP000289794">
    <property type="component" value="Chromosome"/>
</dbReference>
<evidence type="ECO:0000256" key="2">
    <source>
        <dbReference type="ARBA" id="ARBA00022490"/>
    </source>
</evidence>
<dbReference type="SUPFAM" id="SSF53335">
    <property type="entry name" value="S-adenosyl-L-methionine-dependent methyltransferases"/>
    <property type="match status" value="1"/>
</dbReference>
<reference evidence="9 10" key="1">
    <citation type="submission" date="2019-01" db="EMBL/GenBank/DDBJ databases">
        <title>PMF-metabolizing Aryl O-demethylase.</title>
        <authorList>
            <person name="Kim M."/>
        </authorList>
    </citation>
    <scope>NUCLEOTIDE SEQUENCE [LARGE SCALE GENOMIC DNA]</scope>
    <source>
        <strain evidence="9 10">PMF1</strain>
    </source>
</reference>
<dbReference type="InterPro" id="IPR018314">
    <property type="entry name" value="RsmB/NOL1/NOP2-like_CS"/>
</dbReference>
<dbReference type="CDD" id="cd02440">
    <property type="entry name" value="AdoMet_MTases"/>
    <property type="match status" value="1"/>
</dbReference>
<dbReference type="RefSeq" id="WP_130181961.1">
    <property type="nucleotide sequence ID" value="NZ_CP035945.1"/>
</dbReference>
<organism evidence="9 10">
    <name type="scientific">Blautia producta</name>
    <dbReference type="NCBI Taxonomy" id="33035"/>
    <lineage>
        <taxon>Bacteria</taxon>
        <taxon>Bacillati</taxon>
        <taxon>Bacillota</taxon>
        <taxon>Clostridia</taxon>
        <taxon>Lachnospirales</taxon>
        <taxon>Lachnospiraceae</taxon>
        <taxon>Blautia</taxon>
    </lineage>
</organism>
<dbReference type="InterPro" id="IPR031340">
    <property type="entry name" value="RsmF_methylt_CI"/>
</dbReference>
<evidence type="ECO:0000256" key="6">
    <source>
        <dbReference type="ARBA" id="ARBA00022884"/>
    </source>
</evidence>
<keyword evidence="4 7" id="KW-0808">Transferase</keyword>
<dbReference type="PANTHER" id="PTHR22807:SF30">
    <property type="entry name" value="28S RRNA (CYTOSINE(4447)-C(5))-METHYLTRANSFERASE-RELATED"/>
    <property type="match status" value="1"/>
</dbReference>
<dbReference type="Gene3D" id="3.40.50.150">
    <property type="entry name" value="Vaccinia Virus protein VP39"/>
    <property type="match status" value="1"/>
</dbReference>
<evidence type="ECO:0000256" key="3">
    <source>
        <dbReference type="ARBA" id="ARBA00022603"/>
    </source>
</evidence>
<dbReference type="InterPro" id="IPR029063">
    <property type="entry name" value="SAM-dependent_MTases_sf"/>
</dbReference>
<accession>A0A4P6M587</accession>
<dbReference type="GO" id="GO:0001510">
    <property type="term" value="P:RNA methylation"/>
    <property type="evidence" value="ECO:0007669"/>
    <property type="project" value="InterPro"/>
</dbReference>
<dbReference type="PROSITE" id="PS01153">
    <property type="entry name" value="NOL1_NOP2_SUN"/>
    <property type="match status" value="1"/>
</dbReference>
<keyword evidence="5 7" id="KW-0949">S-adenosyl-L-methionine</keyword>
<protein>
    <submittedName>
        <fullName evidence="9">Ribosomal RNA small subunit methyltransferase F</fullName>
        <ecNumber evidence="9">2.1.1.-</ecNumber>
    </submittedName>
</protein>
<evidence type="ECO:0000313" key="10">
    <source>
        <dbReference type="Proteomes" id="UP000289794"/>
    </source>
</evidence>
<dbReference type="Gene3D" id="3.30.70.1170">
    <property type="entry name" value="Sun protein, domain 3"/>
    <property type="match status" value="1"/>
</dbReference>
<dbReference type="Pfam" id="PF17125">
    <property type="entry name" value="Methyltr_RsmF_N"/>
    <property type="match status" value="1"/>
</dbReference>
<dbReference type="EC" id="2.1.1.-" evidence="9"/>
<dbReference type="InterPro" id="IPR031341">
    <property type="entry name" value="Methyltr_RsmF_N"/>
</dbReference>
<keyword evidence="6 7" id="KW-0694">RNA-binding</keyword>
<feature type="active site" description="Nucleophile" evidence="7">
    <location>
        <position position="231"/>
    </location>
</feature>